<keyword evidence="1" id="KW-0732">Signal</keyword>
<protein>
    <recommendedName>
        <fullName evidence="4">Protein involved in gliding motility RemB</fullName>
    </recommendedName>
</protein>
<evidence type="ECO:0000313" key="2">
    <source>
        <dbReference type="EMBL" id="MBB6111701.1"/>
    </source>
</evidence>
<dbReference type="Gene3D" id="2.40.160.130">
    <property type="entry name" value="Capsule assembly protein Wzi"/>
    <property type="match status" value="1"/>
</dbReference>
<evidence type="ECO:0008006" key="4">
    <source>
        <dbReference type="Google" id="ProtNLM"/>
    </source>
</evidence>
<comment type="caution">
    <text evidence="2">The sequence shown here is derived from an EMBL/GenBank/DDBJ whole genome shotgun (WGS) entry which is preliminary data.</text>
</comment>
<dbReference type="RefSeq" id="WP_076376386.1">
    <property type="nucleotide sequence ID" value="NZ_FTMG01000013.1"/>
</dbReference>
<dbReference type="Proteomes" id="UP000541583">
    <property type="component" value="Unassembled WGS sequence"/>
</dbReference>
<organism evidence="2 3">
    <name type="scientific">Mucilaginibacter lappiensis</name>
    <dbReference type="NCBI Taxonomy" id="354630"/>
    <lineage>
        <taxon>Bacteria</taxon>
        <taxon>Pseudomonadati</taxon>
        <taxon>Bacteroidota</taxon>
        <taxon>Sphingobacteriia</taxon>
        <taxon>Sphingobacteriales</taxon>
        <taxon>Sphingobacteriaceae</taxon>
        <taxon>Mucilaginibacter</taxon>
    </lineage>
</organism>
<keyword evidence="3" id="KW-1185">Reference proteome</keyword>
<reference evidence="2 3" key="1">
    <citation type="submission" date="2020-08" db="EMBL/GenBank/DDBJ databases">
        <title>Genomic Encyclopedia of Type Strains, Phase IV (KMG-V): Genome sequencing to study the core and pangenomes of soil and plant-associated prokaryotes.</title>
        <authorList>
            <person name="Whitman W."/>
        </authorList>
    </citation>
    <scope>NUCLEOTIDE SEQUENCE [LARGE SCALE GENOMIC DNA]</scope>
    <source>
        <strain evidence="2 3">ANJLi2</strain>
    </source>
</reference>
<accession>A0ABR6PPK9</accession>
<dbReference type="EMBL" id="JACHCB010000013">
    <property type="protein sequence ID" value="MBB6111701.1"/>
    <property type="molecule type" value="Genomic_DNA"/>
</dbReference>
<evidence type="ECO:0000256" key="1">
    <source>
        <dbReference type="SAM" id="SignalP"/>
    </source>
</evidence>
<gene>
    <name evidence="2" type="ORF">HDF23_004472</name>
</gene>
<feature type="signal peptide" evidence="1">
    <location>
        <begin position="1"/>
        <end position="29"/>
    </location>
</feature>
<evidence type="ECO:0000313" key="3">
    <source>
        <dbReference type="Proteomes" id="UP000541583"/>
    </source>
</evidence>
<feature type="chain" id="PRO_5046974530" description="Protein involved in gliding motility RemB" evidence="1">
    <location>
        <begin position="30"/>
        <end position="544"/>
    </location>
</feature>
<sequence>MTYKYSLKIYKRLCLLFLLNLAGLTAAFAQTYQPYSYQFYQKLNADLYSTKSREHTALKPFAVDDSLLKHHYDSLMNINNDGKEHSWIYRKLFTEHMVDIKKSSYTLYGDLLPDFSIGRDFSNHQTTNQTSLGFQVGGTVGSNLFFNVSGYDSRAVFPNYLNTYINQVGIVPGQAYDRTYLQNAAKWNYITATVSYDVNTYLNISAGRDKTFIGDGYRSLLLSDYASPYPFLKFTGTLGNVRYMAMFSYMNDPATTSQYGIDRKKFGVFHYLDWNVNNRLSIGFFDNVIGFLTDDNGIKRPFDFNYINPIIFLKPINNSSDDPDKSLLGFTSKYKISDGITAYGQFALNEFHAKDFFSSNGAVDNKYGFQLGFRGTNLFSVNSLNFLVETNNVRPYTYSARSAIENYTENGESLAHPWGANFRELVGLLNYSYKRFDFSGEVDLGRYGLDMNDLNYGKNPFMLYIKPARPYGNYITQGLTTNMIYLEGKVAYLLNPKYNLRIELDGVYRNEKNSVFNDKTSLITLGLSSSFRNLYKDIASFKSH</sequence>
<name>A0ABR6PPK9_9SPHI</name>
<dbReference type="InterPro" id="IPR038636">
    <property type="entry name" value="Wzi_sf"/>
</dbReference>
<proteinExistence type="predicted"/>